<feature type="region of interest" description="Disordered" evidence="1">
    <location>
        <begin position="885"/>
        <end position="904"/>
    </location>
</feature>
<feature type="compositionally biased region" description="Basic residues" evidence="1">
    <location>
        <begin position="282"/>
        <end position="300"/>
    </location>
</feature>
<feature type="compositionally biased region" description="Low complexity" evidence="1">
    <location>
        <begin position="147"/>
        <end position="158"/>
    </location>
</feature>
<feature type="compositionally biased region" description="Polar residues" evidence="1">
    <location>
        <begin position="68"/>
        <end position="79"/>
    </location>
</feature>
<sequence>MRGEEDKWFQNTSSMGSRSKNGDMEQKIRGAVEKEGEGEEQVEKELGKVSSVHSRADEVKTLEDAQKEMQNTPKTSSSDLGLPLRDDADPKTRPSTSRQSENDSSISVPPRPTSSAAVQVQFSYEQVKALVDGGLFRTPTAPEQNIVSVSVPVPVPTSAPARDERDERNSRPPALRTTTSNSRLPVRVTGKEAISQTFPPTRDRHREPCRLERMVSAAASAEGSRQSAGQRESIVKRVSLDTQRRATSQQSMIPEILTKSTAASIATATATATATALATSHAHTHPHFPSHTTSHPHTHTHSPETSKNKHKNLQRSLDSLPRENRTSLMRAATAAKLRKEHDGKFQTFPSPERGKKRCNKPALPDEARGSRSGGLEEERGKGSRLPVLELFRRARAARGTGEGGDVDDGETRENSSEREMRGLQNEEMRPKEEEKERDNGPAPPAQAHHETKEKPIDHSPLRIEHEEKETHFEEPSPQVFTAKSFSRGSSPMQADHAGSKDFSPKVVRFAQQPQRPGIFPDWMQQEAKPGSVEEAATQPHGSQQILVLKHSKCSRSESLASSSKILGVSVEPSAENGDASQKSPRIEESVKHDSRSPMTHTKEAKSTNIGGHCLLKSKSGLDRSRWATVEDIPDEPNVPSTTSKGKREIPRGRPDPSTNAKGTLRVTDDPTRPSNSNTVTIALEQARDDPLGLHKWLQHNPNNDNHDKQAIKAYIPSGAPNSKGHAKRKVHFETPDTRTVEVKTPAGFSEYHSATKHQPLGDIIPGFQYLPTSKSSHAYSPVSYRSSPPSLRRDAPSPQRLAIRNVSNPDTVANLISPEVRTLMDKVDRDNSVVRAERGLQQRARTADPSGHGFQDGIKRECAARMEQINRETEIRERAAIAALRQRREEEDEEKEQARRIEGEEQLEEVYHGCGQREEGRRQRRRARRGRHSQERRECEATLSSSSASKREGADPAEREQPRSGTEEEHIHDDRRSEYPYPDTDASHILFSTMSR</sequence>
<name>A0A6A6T0B8_9PLEO</name>
<feature type="compositionally biased region" description="Basic and acidic residues" evidence="1">
    <location>
        <begin position="20"/>
        <end position="47"/>
    </location>
</feature>
<gene>
    <name evidence="2" type="ORF">K491DRAFT_719082</name>
</gene>
<feature type="region of interest" description="Disordered" evidence="1">
    <location>
        <begin position="136"/>
        <end position="183"/>
    </location>
</feature>
<accession>A0A6A6T0B8</accession>
<evidence type="ECO:0000313" key="2">
    <source>
        <dbReference type="EMBL" id="KAF2652323.1"/>
    </source>
</evidence>
<feature type="compositionally biased region" description="Polar residues" evidence="1">
    <location>
        <begin position="9"/>
        <end position="19"/>
    </location>
</feature>
<feature type="compositionally biased region" description="Basic and acidic residues" evidence="1">
    <location>
        <begin position="584"/>
        <end position="605"/>
    </location>
</feature>
<feature type="compositionally biased region" description="Basic and acidic residues" evidence="1">
    <location>
        <begin position="447"/>
        <end position="474"/>
    </location>
</feature>
<feature type="region of interest" description="Disordered" evidence="1">
    <location>
        <begin position="775"/>
        <end position="797"/>
    </location>
</feature>
<feature type="region of interest" description="Disordered" evidence="1">
    <location>
        <begin position="276"/>
        <end position="312"/>
    </location>
</feature>
<feature type="compositionally biased region" description="Basic residues" evidence="1">
    <location>
        <begin position="922"/>
        <end position="931"/>
    </location>
</feature>
<feature type="compositionally biased region" description="Basic and acidic residues" evidence="1">
    <location>
        <begin position="363"/>
        <end position="381"/>
    </location>
</feature>
<feature type="region of interest" description="Disordered" evidence="1">
    <location>
        <begin position="395"/>
        <end position="542"/>
    </location>
</feature>
<feature type="compositionally biased region" description="Basic and acidic residues" evidence="1">
    <location>
        <begin position="161"/>
        <end position="170"/>
    </location>
</feature>
<evidence type="ECO:0000256" key="1">
    <source>
        <dbReference type="SAM" id="MobiDB-lite"/>
    </source>
</evidence>
<dbReference type="AlphaFoldDB" id="A0A6A6T0B8"/>
<feature type="region of interest" description="Disordered" evidence="1">
    <location>
        <begin position="558"/>
        <end position="678"/>
    </location>
</feature>
<feature type="compositionally biased region" description="Low complexity" evidence="1">
    <location>
        <begin position="780"/>
        <end position="790"/>
    </location>
</feature>
<protein>
    <submittedName>
        <fullName evidence="2">Uncharacterized protein</fullName>
    </submittedName>
</protein>
<feature type="compositionally biased region" description="Basic and acidic residues" evidence="1">
    <location>
        <begin position="54"/>
        <end position="67"/>
    </location>
</feature>
<keyword evidence="3" id="KW-1185">Reference proteome</keyword>
<feature type="compositionally biased region" description="Basic and acidic residues" evidence="1">
    <location>
        <begin position="910"/>
        <end position="921"/>
    </location>
</feature>
<feature type="region of interest" description="Disordered" evidence="1">
    <location>
        <begin position="334"/>
        <end position="382"/>
    </location>
</feature>
<feature type="region of interest" description="Disordered" evidence="1">
    <location>
        <begin position="1"/>
        <end position="118"/>
    </location>
</feature>
<dbReference type="EMBL" id="MU004405">
    <property type="protein sequence ID" value="KAF2652323.1"/>
    <property type="molecule type" value="Genomic_DNA"/>
</dbReference>
<organism evidence="2 3">
    <name type="scientific">Lophiostoma macrostomum CBS 122681</name>
    <dbReference type="NCBI Taxonomy" id="1314788"/>
    <lineage>
        <taxon>Eukaryota</taxon>
        <taxon>Fungi</taxon>
        <taxon>Dikarya</taxon>
        <taxon>Ascomycota</taxon>
        <taxon>Pezizomycotina</taxon>
        <taxon>Dothideomycetes</taxon>
        <taxon>Pleosporomycetidae</taxon>
        <taxon>Pleosporales</taxon>
        <taxon>Lophiostomataceae</taxon>
        <taxon>Lophiostoma</taxon>
    </lineage>
</organism>
<feature type="compositionally biased region" description="Basic and acidic residues" evidence="1">
    <location>
        <begin position="409"/>
        <end position="439"/>
    </location>
</feature>
<feature type="compositionally biased region" description="Polar residues" evidence="1">
    <location>
        <begin position="478"/>
        <end position="492"/>
    </location>
</feature>
<feature type="compositionally biased region" description="Polar residues" evidence="1">
    <location>
        <begin position="93"/>
        <end position="118"/>
    </location>
</feature>
<dbReference type="Proteomes" id="UP000799324">
    <property type="component" value="Unassembled WGS sequence"/>
</dbReference>
<evidence type="ECO:0000313" key="3">
    <source>
        <dbReference type="Proteomes" id="UP000799324"/>
    </source>
</evidence>
<feature type="compositionally biased region" description="Basic and acidic residues" evidence="1">
    <location>
        <begin position="645"/>
        <end position="654"/>
    </location>
</feature>
<feature type="region of interest" description="Disordered" evidence="1">
    <location>
        <begin position="910"/>
        <end position="996"/>
    </location>
</feature>
<feature type="compositionally biased region" description="Basic and acidic residues" evidence="1">
    <location>
        <begin position="949"/>
        <end position="978"/>
    </location>
</feature>
<reference evidence="2" key="1">
    <citation type="journal article" date="2020" name="Stud. Mycol.">
        <title>101 Dothideomycetes genomes: a test case for predicting lifestyles and emergence of pathogens.</title>
        <authorList>
            <person name="Haridas S."/>
            <person name="Albert R."/>
            <person name="Binder M."/>
            <person name="Bloem J."/>
            <person name="Labutti K."/>
            <person name="Salamov A."/>
            <person name="Andreopoulos B."/>
            <person name="Baker S."/>
            <person name="Barry K."/>
            <person name="Bills G."/>
            <person name="Bluhm B."/>
            <person name="Cannon C."/>
            <person name="Castanera R."/>
            <person name="Culley D."/>
            <person name="Daum C."/>
            <person name="Ezra D."/>
            <person name="Gonzalez J."/>
            <person name="Henrissat B."/>
            <person name="Kuo A."/>
            <person name="Liang C."/>
            <person name="Lipzen A."/>
            <person name="Lutzoni F."/>
            <person name="Magnuson J."/>
            <person name="Mondo S."/>
            <person name="Nolan M."/>
            <person name="Ohm R."/>
            <person name="Pangilinan J."/>
            <person name="Park H.-J."/>
            <person name="Ramirez L."/>
            <person name="Alfaro M."/>
            <person name="Sun H."/>
            <person name="Tritt A."/>
            <person name="Yoshinaga Y."/>
            <person name="Zwiers L.-H."/>
            <person name="Turgeon B."/>
            <person name="Goodwin S."/>
            <person name="Spatafora J."/>
            <person name="Crous P."/>
            <person name="Grigoriev I."/>
        </authorList>
    </citation>
    <scope>NUCLEOTIDE SEQUENCE</scope>
    <source>
        <strain evidence="2">CBS 122681</strain>
    </source>
</reference>
<proteinExistence type="predicted"/>